<keyword evidence="1" id="KW-0812">Transmembrane</keyword>
<evidence type="ECO:0000256" key="1">
    <source>
        <dbReference type="SAM" id="Phobius"/>
    </source>
</evidence>
<keyword evidence="1" id="KW-1133">Transmembrane helix</keyword>
<feature type="transmembrane region" description="Helical" evidence="1">
    <location>
        <begin position="6"/>
        <end position="24"/>
    </location>
</feature>
<dbReference type="InterPro" id="IPR052728">
    <property type="entry name" value="O2_lipid_transport_reg"/>
</dbReference>
<gene>
    <name evidence="2" type="primary">nrf-6_28</name>
    <name evidence="2" type="ORF">TNCT_555161</name>
</gene>
<name>A0A8X6J112_TRICU</name>
<evidence type="ECO:0000313" key="2">
    <source>
        <dbReference type="EMBL" id="GFR32419.1"/>
    </source>
</evidence>
<accession>A0A8X6J112</accession>
<feature type="transmembrane region" description="Helical" evidence="1">
    <location>
        <begin position="104"/>
        <end position="129"/>
    </location>
</feature>
<comment type="caution">
    <text evidence="2">The sequence shown here is derived from an EMBL/GenBank/DDBJ whole genome shotgun (WGS) entry which is preliminary data.</text>
</comment>
<keyword evidence="3" id="KW-1185">Reference proteome</keyword>
<dbReference type="PANTHER" id="PTHR11161">
    <property type="entry name" value="O-ACYLTRANSFERASE"/>
    <property type="match status" value="1"/>
</dbReference>
<organism evidence="2 3">
    <name type="scientific">Trichonephila clavata</name>
    <name type="common">Joro spider</name>
    <name type="synonym">Nephila clavata</name>
    <dbReference type="NCBI Taxonomy" id="2740835"/>
    <lineage>
        <taxon>Eukaryota</taxon>
        <taxon>Metazoa</taxon>
        <taxon>Ecdysozoa</taxon>
        <taxon>Arthropoda</taxon>
        <taxon>Chelicerata</taxon>
        <taxon>Arachnida</taxon>
        <taxon>Araneae</taxon>
        <taxon>Araneomorphae</taxon>
        <taxon>Entelegynae</taxon>
        <taxon>Araneoidea</taxon>
        <taxon>Nephilidae</taxon>
        <taxon>Trichonephila</taxon>
    </lineage>
</organism>
<feature type="transmembrane region" description="Helical" evidence="1">
    <location>
        <begin position="69"/>
        <end position="92"/>
    </location>
</feature>
<feature type="non-terminal residue" evidence="2">
    <location>
        <position position="1"/>
    </location>
</feature>
<dbReference type="Proteomes" id="UP000887116">
    <property type="component" value="Unassembled WGS sequence"/>
</dbReference>
<protein>
    <submittedName>
        <fullName evidence="2">Nose resistant to fluoxetine protein 6</fullName>
    </submittedName>
</protein>
<reference evidence="2" key="1">
    <citation type="submission" date="2020-07" db="EMBL/GenBank/DDBJ databases">
        <title>Multicomponent nature underlies the extraordinary mechanical properties of spider dragline silk.</title>
        <authorList>
            <person name="Kono N."/>
            <person name="Nakamura H."/>
            <person name="Mori M."/>
            <person name="Yoshida Y."/>
            <person name="Ohtoshi R."/>
            <person name="Malay A.D."/>
            <person name="Moran D.A.P."/>
            <person name="Tomita M."/>
            <person name="Numata K."/>
            <person name="Arakawa K."/>
        </authorList>
    </citation>
    <scope>NUCLEOTIDE SEQUENCE</scope>
</reference>
<dbReference type="OrthoDB" id="118951at2759"/>
<dbReference type="EMBL" id="BMAO01029523">
    <property type="protein sequence ID" value="GFR32419.1"/>
    <property type="molecule type" value="Genomic_DNA"/>
</dbReference>
<proteinExistence type="predicted"/>
<evidence type="ECO:0000313" key="3">
    <source>
        <dbReference type="Proteomes" id="UP000887116"/>
    </source>
</evidence>
<sequence length="141" mass="16347">VTLCCGWIGFAISMWICFDVLYFSKETLLKRIVFIGFSDLLFSSGIAWITYACATKQGGFVNRLLSLKLFLPLSRISFAVYLTNFFVILHYFFSLTKQEETFSLLSMIGILFYVSFWTYVIAFIASLFIELPMSRLLRLFL</sequence>
<feature type="transmembrane region" description="Helical" evidence="1">
    <location>
        <begin position="31"/>
        <end position="49"/>
    </location>
</feature>
<dbReference type="PANTHER" id="PTHR11161:SF0">
    <property type="entry name" value="O-ACYLTRANSFERASE LIKE PROTEIN"/>
    <property type="match status" value="1"/>
</dbReference>
<keyword evidence="1" id="KW-0472">Membrane</keyword>
<dbReference type="AlphaFoldDB" id="A0A8X6J112"/>